<protein>
    <submittedName>
        <fullName evidence="1">Uncharacterized protein</fullName>
    </submittedName>
</protein>
<keyword evidence="2" id="KW-1185">Reference proteome</keyword>
<gene>
    <name evidence="1" type="ORF">OCTVUL_1B016848</name>
</gene>
<proteinExistence type="predicted"/>
<organism evidence="1 2">
    <name type="scientific">Octopus vulgaris</name>
    <name type="common">Common octopus</name>
    <dbReference type="NCBI Taxonomy" id="6645"/>
    <lineage>
        <taxon>Eukaryota</taxon>
        <taxon>Metazoa</taxon>
        <taxon>Spiralia</taxon>
        <taxon>Lophotrochozoa</taxon>
        <taxon>Mollusca</taxon>
        <taxon>Cephalopoda</taxon>
        <taxon>Coleoidea</taxon>
        <taxon>Octopodiformes</taxon>
        <taxon>Octopoda</taxon>
        <taxon>Incirrata</taxon>
        <taxon>Octopodidae</taxon>
        <taxon>Octopus</taxon>
    </lineage>
</organism>
<name>A0AA36B4Y5_OCTVU</name>
<evidence type="ECO:0000313" key="1">
    <source>
        <dbReference type="EMBL" id="CAI9726737.1"/>
    </source>
</evidence>
<dbReference type="AlphaFoldDB" id="A0AA36B4Y5"/>
<evidence type="ECO:0000313" key="2">
    <source>
        <dbReference type="Proteomes" id="UP001162480"/>
    </source>
</evidence>
<dbReference type="Proteomes" id="UP001162480">
    <property type="component" value="Chromosome 8"/>
</dbReference>
<accession>A0AA36B4Y5</accession>
<dbReference type="EMBL" id="OX597821">
    <property type="protein sequence ID" value="CAI9726737.1"/>
    <property type="molecule type" value="Genomic_DNA"/>
</dbReference>
<sequence length="117" mass="13708">MTSVWRCRACEVTEERFCDQVVEFDEIMKWVMIENTFSENEVIAENVYEIVLNEVVQENEAGLSFENVERLSDEDRGMIKDITGIIKESLNVKVNGFEKVNRILLKEWTPKNIVVNF</sequence>
<reference evidence="1" key="1">
    <citation type="submission" date="2023-08" db="EMBL/GenBank/DDBJ databases">
        <authorList>
            <person name="Alioto T."/>
            <person name="Alioto T."/>
            <person name="Gomez Garrido J."/>
        </authorList>
    </citation>
    <scope>NUCLEOTIDE SEQUENCE</scope>
</reference>